<name>A0A3A3FW86_9BURK</name>
<keyword evidence="2" id="KW-1185">Reference proteome</keyword>
<dbReference type="Proteomes" id="UP000266327">
    <property type="component" value="Unassembled WGS sequence"/>
</dbReference>
<protein>
    <submittedName>
        <fullName evidence="1">Uncharacterized protein</fullName>
    </submittedName>
</protein>
<reference evidence="2" key="1">
    <citation type="submission" date="2018-09" db="EMBL/GenBank/DDBJ databases">
        <authorList>
            <person name="Zhu H."/>
        </authorList>
    </citation>
    <scope>NUCLEOTIDE SEQUENCE [LARGE SCALE GENOMIC DNA]</scope>
    <source>
        <strain evidence="2">K1S02-23</strain>
    </source>
</reference>
<evidence type="ECO:0000313" key="1">
    <source>
        <dbReference type="EMBL" id="RJG00417.1"/>
    </source>
</evidence>
<sequence>MLIELRRQSIGPKSRDGSYKCVIALAFLHPKQIMPCSKTNFIHRTVGEITLLRRPFAIFGKIRLFFIHHMHSPMPAIPGIGKDSRLSLSL</sequence>
<gene>
    <name evidence="1" type="ORF">D3878_01510</name>
</gene>
<evidence type="ECO:0000313" key="2">
    <source>
        <dbReference type="Proteomes" id="UP000266327"/>
    </source>
</evidence>
<dbReference type="AlphaFoldDB" id="A0A3A3FW86"/>
<dbReference type="EMBL" id="QYUQ01000002">
    <property type="protein sequence ID" value="RJG00417.1"/>
    <property type="molecule type" value="Genomic_DNA"/>
</dbReference>
<accession>A0A3A3FW86</accession>
<proteinExistence type="predicted"/>
<organism evidence="1 2">
    <name type="scientific">Noviherbaspirillum sedimenti</name>
    <dbReference type="NCBI Taxonomy" id="2320865"/>
    <lineage>
        <taxon>Bacteria</taxon>
        <taxon>Pseudomonadati</taxon>
        <taxon>Pseudomonadota</taxon>
        <taxon>Betaproteobacteria</taxon>
        <taxon>Burkholderiales</taxon>
        <taxon>Oxalobacteraceae</taxon>
        <taxon>Noviherbaspirillum</taxon>
    </lineage>
</organism>
<comment type="caution">
    <text evidence="1">The sequence shown here is derived from an EMBL/GenBank/DDBJ whole genome shotgun (WGS) entry which is preliminary data.</text>
</comment>